<protein>
    <submittedName>
        <fullName evidence="2">Uncharacterized protein</fullName>
    </submittedName>
</protein>
<dbReference type="Proteomes" id="UP001203338">
    <property type="component" value="Unassembled WGS sequence"/>
</dbReference>
<evidence type="ECO:0000256" key="1">
    <source>
        <dbReference type="SAM" id="SignalP"/>
    </source>
</evidence>
<dbReference type="EMBL" id="JAMFLX010000005">
    <property type="protein sequence ID" value="MCL6269360.1"/>
    <property type="molecule type" value="Genomic_DNA"/>
</dbReference>
<feature type="signal peptide" evidence="1">
    <location>
        <begin position="1"/>
        <end position="23"/>
    </location>
</feature>
<name>A0ABT0PDB2_9GAMM</name>
<accession>A0ABT0PDB2</accession>
<gene>
    <name evidence="2" type="ORF">M3P05_05295</name>
</gene>
<evidence type="ECO:0000313" key="3">
    <source>
        <dbReference type="Proteomes" id="UP001203338"/>
    </source>
</evidence>
<keyword evidence="1" id="KW-0732">Signal</keyword>
<keyword evidence="3" id="KW-1185">Reference proteome</keyword>
<dbReference type="RefSeq" id="WP_249698355.1">
    <property type="nucleotide sequence ID" value="NZ_JAMFLX010000005.1"/>
</dbReference>
<sequence length="217" mass="24626">MGKYKKQLLALVLPVATAPYAFAKNLPPAILLDVEASAWFTTCQIVTSIYPETGGIYKTFAEVAPRKNQLMKTRYSVDELKQVHQYSNQLVDQLHARDDLLDGCRFVHRTVTSTVNAYKWGKDETPEAVDFLSWCTVCFNISNTIPRLNQRAPAFQEAYSMRLNFTALTNSAEAADNVLQQTQDHTRLLAGQESIVHYCDLFYRVMLSAMEIYGLEK</sequence>
<evidence type="ECO:0000313" key="2">
    <source>
        <dbReference type="EMBL" id="MCL6269360.1"/>
    </source>
</evidence>
<comment type="caution">
    <text evidence="2">The sequence shown here is derived from an EMBL/GenBank/DDBJ whole genome shotgun (WGS) entry which is preliminary data.</text>
</comment>
<organism evidence="2 3">
    <name type="scientific">Parendozoicomonas callyspongiae</name>
    <dbReference type="NCBI Taxonomy" id="2942213"/>
    <lineage>
        <taxon>Bacteria</taxon>
        <taxon>Pseudomonadati</taxon>
        <taxon>Pseudomonadota</taxon>
        <taxon>Gammaproteobacteria</taxon>
        <taxon>Oceanospirillales</taxon>
        <taxon>Endozoicomonadaceae</taxon>
        <taxon>Parendozoicomonas</taxon>
    </lineage>
</organism>
<proteinExistence type="predicted"/>
<feature type="chain" id="PRO_5045523663" evidence="1">
    <location>
        <begin position="24"/>
        <end position="217"/>
    </location>
</feature>
<reference evidence="2 3" key="1">
    <citation type="submission" date="2022-05" db="EMBL/GenBank/DDBJ databases">
        <authorList>
            <person name="Park J.-S."/>
        </authorList>
    </citation>
    <scope>NUCLEOTIDE SEQUENCE [LARGE SCALE GENOMIC DNA]</scope>
    <source>
        <strain evidence="2 3">2012CJ34-2</strain>
    </source>
</reference>